<feature type="compositionally biased region" description="Basic residues" evidence="1">
    <location>
        <begin position="91"/>
        <end position="103"/>
    </location>
</feature>
<feature type="region of interest" description="Disordered" evidence="1">
    <location>
        <begin position="81"/>
        <end position="114"/>
    </location>
</feature>
<name>A0AA40ML50_STAAU</name>
<dbReference type="AlphaFoldDB" id="A0AA40ML50"/>
<accession>A0AA40ML50</accession>
<evidence type="ECO:0000313" key="3">
    <source>
        <dbReference type="Proteomes" id="UP000032274"/>
    </source>
</evidence>
<sequence>DIGNAIGVAAQHIVDRIDHARPVFRVAGQVARNTQHHRAVQQRAVRSPGIAGRRIGNAIAIACLLGQEAIGGGDQRAAQAIGFGPGERGGLRRQRDRARRRHLGPAGLAGGRAEMRRSLQARAISGSAGSHE</sequence>
<feature type="non-terminal residue" evidence="2">
    <location>
        <position position="132"/>
    </location>
</feature>
<reference evidence="2 3" key="1">
    <citation type="submission" date="2015-01" db="EMBL/GenBank/DDBJ databases">
        <title>Characterization of Swiss Staphylococcus aureus strains involved in food poisoning.</title>
        <authorList>
            <person name="Crovadore J."/>
            <person name="Chablais R."/>
            <person name="Tonacini J."/>
            <person name="Schnyder B."/>
            <person name="Lefort F."/>
        </authorList>
    </citation>
    <scope>NUCLEOTIDE SEQUENCE [LARGE SCALE GENOMIC DNA]</scope>
    <source>
        <strain evidence="2 3">SA-120</strain>
    </source>
</reference>
<evidence type="ECO:0000313" key="2">
    <source>
        <dbReference type="EMBL" id="KIU01650.1"/>
    </source>
</evidence>
<protein>
    <submittedName>
        <fullName evidence="2">Uncharacterized protein</fullName>
    </submittedName>
</protein>
<dbReference type="Proteomes" id="UP000032274">
    <property type="component" value="Unassembled WGS sequence"/>
</dbReference>
<gene>
    <name evidence="2" type="ORF">QU38_00540</name>
</gene>
<comment type="caution">
    <text evidence="2">The sequence shown here is derived from an EMBL/GenBank/DDBJ whole genome shotgun (WGS) entry which is preliminary data.</text>
</comment>
<feature type="non-terminal residue" evidence="2">
    <location>
        <position position="1"/>
    </location>
</feature>
<proteinExistence type="predicted"/>
<organism evidence="2 3">
    <name type="scientific">Staphylococcus aureus</name>
    <dbReference type="NCBI Taxonomy" id="1280"/>
    <lineage>
        <taxon>Bacteria</taxon>
        <taxon>Bacillati</taxon>
        <taxon>Bacillota</taxon>
        <taxon>Bacilli</taxon>
        <taxon>Bacillales</taxon>
        <taxon>Staphylococcaceae</taxon>
        <taxon>Staphylococcus</taxon>
    </lineage>
</organism>
<dbReference type="EMBL" id="JXIG01000124">
    <property type="protein sequence ID" value="KIU01650.1"/>
    <property type="molecule type" value="Genomic_DNA"/>
</dbReference>
<evidence type="ECO:0000256" key="1">
    <source>
        <dbReference type="SAM" id="MobiDB-lite"/>
    </source>
</evidence>